<gene>
    <name evidence="2" type="ORF">GYA37_03375</name>
</gene>
<keyword evidence="1" id="KW-1133">Transmembrane helix</keyword>
<accession>A0A7X9E7F4</accession>
<protein>
    <recommendedName>
        <fullName evidence="4">Dipeptidylpeptidase IV N-terminal domain-containing protein</fullName>
    </recommendedName>
</protein>
<evidence type="ECO:0000313" key="2">
    <source>
        <dbReference type="EMBL" id="NMB91860.1"/>
    </source>
</evidence>
<name>A0A7X9E7F4_UNCKA</name>
<evidence type="ECO:0000256" key="1">
    <source>
        <dbReference type="SAM" id="Phobius"/>
    </source>
</evidence>
<keyword evidence="1" id="KW-0472">Membrane</keyword>
<keyword evidence="1" id="KW-0812">Transmembrane</keyword>
<feature type="transmembrane region" description="Helical" evidence="1">
    <location>
        <begin position="6"/>
        <end position="26"/>
    </location>
</feature>
<dbReference type="Gene3D" id="2.120.10.30">
    <property type="entry name" value="TolB, C-terminal domain"/>
    <property type="match status" value="1"/>
</dbReference>
<organism evidence="2 3">
    <name type="scientific">candidate division WWE3 bacterium</name>
    <dbReference type="NCBI Taxonomy" id="2053526"/>
    <lineage>
        <taxon>Bacteria</taxon>
        <taxon>Katanobacteria</taxon>
    </lineage>
</organism>
<dbReference type="SUPFAM" id="SSF82171">
    <property type="entry name" value="DPP6 N-terminal domain-like"/>
    <property type="match status" value="1"/>
</dbReference>
<dbReference type="InterPro" id="IPR011042">
    <property type="entry name" value="6-blade_b-propeller_TolB-like"/>
</dbReference>
<evidence type="ECO:0008006" key="4">
    <source>
        <dbReference type="Google" id="ProtNLM"/>
    </source>
</evidence>
<dbReference type="AlphaFoldDB" id="A0A7X9E7F4"/>
<comment type="caution">
    <text evidence="2">The sequence shown here is derived from an EMBL/GenBank/DDBJ whole genome shotgun (WGS) entry which is preliminary data.</text>
</comment>
<reference evidence="2 3" key="1">
    <citation type="journal article" date="2020" name="Biotechnol. Biofuels">
        <title>New insights from the biogas microbiome by comprehensive genome-resolved metagenomics of nearly 1600 species originating from multiple anaerobic digesters.</title>
        <authorList>
            <person name="Campanaro S."/>
            <person name="Treu L."/>
            <person name="Rodriguez-R L.M."/>
            <person name="Kovalovszki A."/>
            <person name="Ziels R.M."/>
            <person name="Maus I."/>
            <person name="Zhu X."/>
            <person name="Kougias P.G."/>
            <person name="Basile A."/>
            <person name="Luo G."/>
            <person name="Schluter A."/>
            <person name="Konstantinidis K.T."/>
            <person name="Angelidaki I."/>
        </authorList>
    </citation>
    <scope>NUCLEOTIDE SEQUENCE [LARGE SCALE GENOMIC DNA]</scope>
    <source>
        <strain evidence="2">AS27yjCOA_202</strain>
    </source>
</reference>
<evidence type="ECO:0000313" key="3">
    <source>
        <dbReference type="Proteomes" id="UP000590542"/>
    </source>
</evidence>
<dbReference type="PROSITE" id="PS51257">
    <property type="entry name" value="PROKAR_LIPOPROTEIN"/>
    <property type="match status" value="1"/>
</dbReference>
<sequence>MSKILSSVYTFILVGILFLGCSYWIYKNIEFKDLIDSTTIPSKTSENADINDTNGKINIEVRNSNIVKVVSPTVVEPIISGNEIENFESFSDVSVSSDGKKVCFIVHTITPLWLYVSNIDGSSLRKVDLGKNCIWSPDSKYIAYNNYTSDVSTVSVKIYNFDTGEIKDLIRSHVKSGFIRVYSTPRWTSNTMIEALYSEFLQSNAKDQTFGTSAINIESGEVLD</sequence>
<dbReference type="EMBL" id="JAAZNV010000011">
    <property type="protein sequence ID" value="NMB91860.1"/>
    <property type="molecule type" value="Genomic_DNA"/>
</dbReference>
<dbReference type="Proteomes" id="UP000590542">
    <property type="component" value="Unassembled WGS sequence"/>
</dbReference>
<proteinExistence type="predicted"/>